<comment type="subcellular location">
    <subcellularLocation>
        <location evidence="1">Nucleus</location>
    </subcellularLocation>
</comment>
<evidence type="ECO:0000256" key="6">
    <source>
        <dbReference type="ARBA" id="ARBA00023242"/>
    </source>
</evidence>
<evidence type="ECO:0000256" key="5">
    <source>
        <dbReference type="ARBA" id="ARBA00022833"/>
    </source>
</evidence>
<dbReference type="GO" id="GO:0006351">
    <property type="term" value="P:DNA-templated transcription"/>
    <property type="evidence" value="ECO:0007669"/>
    <property type="project" value="InterPro"/>
</dbReference>
<keyword evidence="10" id="KW-1185">Reference proteome</keyword>
<dbReference type="InterPro" id="IPR051059">
    <property type="entry name" value="VerF-like"/>
</dbReference>
<dbReference type="EMBL" id="NKHZ01000060">
    <property type="protein sequence ID" value="PNS15931.1"/>
    <property type="molecule type" value="Genomic_DNA"/>
</dbReference>
<dbReference type="GO" id="GO:0005634">
    <property type="term" value="C:nucleus"/>
    <property type="evidence" value="ECO:0007669"/>
    <property type="project" value="UniProtKB-SubCell"/>
</dbReference>
<dbReference type="CDD" id="cd12148">
    <property type="entry name" value="fungal_TF_MHR"/>
    <property type="match status" value="1"/>
</dbReference>
<feature type="compositionally biased region" description="Polar residues" evidence="7">
    <location>
        <begin position="1"/>
        <end position="19"/>
    </location>
</feature>
<dbReference type="AlphaFoldDB" id="A0A2K1QLT3"/>
<name>A0A2K1QLT3_9PEZI</name>
<dbReference type="InterPro" id="IPR007219">
    <property type="entry name" value="XnlR_reg_dom"/>
</dbReference>
<evidence type="ECO:0000256" key="3">
    <source>
        <dbReference type="ARBA" id="ARBA00022737"/>
    </source>
</evidence>
<dbReference type="PANTHER" id="PTHR40626">
    <property type="entry name" value="MIP31509P"/>
    <property type="match status" value="1"/>
</dbReference>
<keyword evidence="5" id="KW-0862">Zinc</keyword>
<dbReference type="GO" id="GO:0008270">
    <property type="term" value="F:zinc ion binding"/>
    <property type="evidence" value="ECO:0007669"/>
    <property type="project" value="UniProtKB-KW"/>
</dbReference>
<evidence type="ECO:0000313" key="10">
    <source>
        <dbReference type="Proteomes" id="UP000243797"/>
    </source>
</evidence>
<feature type="region of interest" description="Disordered" evidence="7">
    <location>
        <begin position="79"/>
        <end position="100"/>
    </location>
</feature>
<keyword evidence="4" id="KW-0863">Zinc-finger</keyword>
<dbReference type="Pfam" id="PF04082">
    <property type="entry name" value="Fungal_trans"/>
    <property type="match status" value="1"/>
</dbReference>
<dbReference type="OrthoDB" id="654211at2759"/>
<gene>
    <name evidence="9" type="ORF">CAC42_4332</name>
</gene>
<feature type="domain" description="Xylanolytic transcriptional activator regulatory" evidence="8">
    <location>
        <begin position="148"/>
        <end position="337"/>
    </location>
</feature>
<evidence type="ECO:0000256" key="2">
    <source>
        <dbReference type="ARBA" id="ARBA00022723"/>
    </source>
</evidence>
<feature type="region of interest" description="Disordered" evidence="7">
    <location>
        <begin position="1"/>
        <end position="29"/>
    </location>
</feature>
<sequence length="636" mass="71443">MPSVESSEASPFPATNSAGSRIAPEESTLPPDVDEFLFLEQSFLPNFEFDPGNLYQDDSALTFPVSKPGRLHPEILLERTEPSTPAPSDGSEAIDNLGGRPGELALRSGLVITEEEVDAFTRQLRQVDTYGRLRDFVPPSKARLSRCLSAYFDYFDPHAPIIHRPTFNLRNSHPFLVLAVAAIGAMYTREQTFAFSAYEITYQLLLDFEGSQAPRAERDLWPAQTTILCIHMGALSDSKVYLQQAERQLSLVAILLRDSVEDVSDLHDQRGRDWAVWIFLETYFRLAAWKMVLNAVILSVDPEAISITAQQESKLSFPCHDSVWSASDEAEWHRQFLAHGGTFEADVSAVSQALMSGSEVYANINAFGLLAVVGALLAHICCQERLQVGISEGLELATITRLEQTLRIWETTWKRHPEARRQRRHRQNPLLADSLGLLASCYYHLYVGSELRQLKKLSRMHDARVLSGSTPLPVVRQPSLAFKAIRYAAHSWSVRLKLGIAHLSTAAPLEHGSQILVTAYEAALILSWWTFRLQTDRYATLGSISDGEMRALDDMFRGISRDLEEQDLCDPQTPMWMRPLISTRHMIMNGVWTCSDKLGKYLDTFGDHLQAIDHQLQMHALQRGSAGFRDSIGFQV</sequence>
<evidence type="ECO:0000256" key="1">
    <source>
        <dbReference type="ARBA" id="ARBA00004123"/>
    </source>
</evidence>
<evidence type="ECO:0000259" key="8">
    <source>
        <dbReference type="Pfam" id="PF04082"/>
    </source>
</evidence>
<evidence type="ECO:0000313" key="9">
    <source>
        <dbReference type="EMBL" id="PNS15931.1"/>
    </source>
</evidence>
<protein>
    <recommendedName>
        <fullName evidence="8">Xylanolytic transcriptional activator regulatory domain-containing protein</fullName>
    </recommendedName>
</protein>
<evidence type="ECO:0000256" key="7">
    <source>
        <dbReference type="SAM" id="MobiDB-lite"/>
    </source>
</evidence>
<proteinExistence type="predicted"/>
<accession>A0A2K1QLT3</accession>
<organism evidence="9 10">
    <name type="scientific">Sphaceloma murrayae</name>
    <dbReference type="NCBI Taxonomy" id="2082308"/>
    <lineage>
        <taxon>Eukaryota</taxon>
        <taxon>Fungi</taxon>
        <taxon>Dikarya</taxon>
        <taxon>Ascomycota</taxon>
        <taxon>Pezizomycotina</taxon>
        <taxon>Dothideomycetes</taxon>
        <taxon>Dothideomycetidae</taxon>
        <taxon>Myriangiales</taxon>
        <taxon>Elsinoaceae</taxon>
        <taxon>Sphaceloma</taxon>
    </lineage>
</organism>
<keyword evidence="3" id="KW-0677">Repeat</keyword>
<keyword evidence="6" id="KW-0539">Nucleus</keyword>
<dbReference type="PANTHER" id="PTHR40626:SF34">
    <property type="entry name" value="ZINC FINGER PROTEIN YGR067C"/>
    <property type="match status" value="1"/>
</dbReference>
<dbReference type="GO" id="GO:0000785">
    <property type="term" value="C:chromatin"/>
    <property type="evidence" value="ECO:0007669"/>
    <property type="project" value="TreeGrafter"/>
</dbReference>
<dbReference type="InParanoid" id="A0A2K1QLT3"/>
<dbReference type="Proteomes" id="UP000243797">
    <property type="component" value="Unassembled WGS sequence"/>
</dbReference>
<evidence type="ECO:0000256" key="4">
    <source>
        <dbReference type="ARBA" id="ARBA00022771"/>
    </source>
</evidence>
<dbReference type="GO" id="GO:0000981">
    <property type="term" value="F:DNA-binding transcription factor activity, RNA polymerase II-specific"/>
    <property type="evidence" value="ECO:0007669"/>
    <property type="project" value="InterPro"/>
</dbReference>
<keyword evidence="2" id="KW-0479">Metal-binding</keyword>
<dbReference type="GO" id="GO:0000978">
    <property type="term" value="F:RNA polymerase II cis-regulatory region sequence-specific DNA binding"/>
    <property type="evidence" value="ECO:0007669"/>
    <property type="project" value="InterPro"/>
</dbReference>
<reference evidence="9 10" key="1">
    <citation type="submission" date="2017-06" db="EMBL/GenBank/DDBJ databases">
        <title>Draft genome sequence of a variant of Elsinoe murrayae.</title>
        <authorList>
            <person name="Cheng Q."/>
        </authorList>
    </citation>
    <scope>NUCLEOTIDE SEQUENCE [LARGE SCALE GENOMIC DNA]</scope>
    <source>
        <strain evidence="9 10">CQ-2017a</strain>
    </source>
</reference>
<comment type="caution">
    <text evidence="9">The sequence shown here is derived from an EMBL/GenBank/DDBJ whole genome shotgun (WGS) entry which is preliminary data.</text>
</comment>